<dbReference type="InterPro" id="IPR036869">
    <property type="entry name" value="J_dom_sf"/>
</dbReference>
<protein>
    <submittedName>
        <fullName evidence="3">Pentapeptide repeat-containing protein</fullName>
    </submittedName>
</protein>
<dbReference type="InterPro" id="IPR051082">
    <property type="entry name" value="Pentapeptide-BTB/POZ_domain"/>
</dbReference>
<dbReference type="InterPro" id="IPR001623">
    <property type="entry name" value="DnaJ_domain"/>
</dbReference>
<dbReference type="SMART" id="SM00271">
    <property type="entry name" value="DnaJ"/>
    <property type="match status" value="1"/>
</dbReference>
<dbReference type="PRINTS" id="PR00625">
    <property type="entry name" value="JDOMAIN"/>
</dbReference>
<evidence type="ECO:0000313" key="3">
    <source>
        <dbReference type="EMBL" id="MBE9216882.1"/>
    </source>
</evidence>
<dbReference type="EMBL" id="JADEWL010000217">
    <property type="protein sequence ID" value="MBE9216882.1"/>
    <property type="molecule type" value="Genomic_DNA"/>
</dbReference>
<keyword evidence="4" id="KW-1185">Reference proteome</keyword>
<dbReference type="CDD" id="cd06257">
    <property type="entry name" value="DnaJ"/>
    <property type="match status" value="1"/>
</dbReference>
<dbReference type="Pfam" id="PF00226">
    <property type="entry name" value="DnaJ"/>
    <property type="match status" value="1"/>
</dbReference>
<dbReference type="Gene3D" id="2.160.20.80">
    <property type="entry name" value="E3 ubiquitin-protein ligase SopA"/>
    <property type="match status" value="1"/>
</dbReference>
<organism evidence="3 4">
    <name type="scientific">Plectonema cf. radiosum LEGE 06105</name>
    <dbReference type="NCBI Taxonomy" id="945769"/>
    <lineage>
        <taxon>Bacteria</taxon>
        <taxon>Bacillati</taxon>
        <taxon>Cyanobacteriota</taxon>
        <taxon>Cyanophyceae</taxon>
        <taxon>Oscillatoriophycideae</taxon>
        <taxon>Oscillatoriales</taxon>
        <taxon>Microcoleaceae</taxon>
        <taxon>Plectonema</taxon>
    </lineage>
</organism>
<feature type="region of interest" description="Disordered" evidence="1">
    <location>
        <begin position="68"/>
        <end position="126"/>
    </location>
</feature>
<feature type="compositionally biased region" description="Polar residues" evidence="1">
    <location>
        <begin position="103"/>
        <end position="120"/>
    </location>
</feature>
<feature type="compositionally biased region" description="Polar residues" evidence="1">
    <location>
        <begin position="73"/>
        <end position="90"/>
    </location>
</feature>
<dbReference type="AlphaFoldDB" id="A0A8J7K8A4"/>
<dbReference type="PANTHER" id="PTHR14136">
    <property type="entry name" value="BTB_POZ DOMAIN-CONTAINING PROTEIN KCTD9"/>
    <property type="match status" value="1"/>
</dbReference>
<dbReference type="PANTHER" id="PTHR14136:SF17">
    <property type="entry name" value="BTB_POZ DOMAIN-CONTAINING PROTEIN KCTD9"/>
    <property type="match status" value="1"/>
</dbReference>
<dbReference type="SUPFAM" id="SSF141571">
    <property type="entry name" value="Pentapeptide repeat-like"/>
    <property type="match status" value="1"/>
</dbReference>
<proteinExistence type="predicted"/>
<dbReference type="Pfam" id="PF00805">
    <property type="entry name" value="Pentapeptide"/>
    <property type="match status" value="2"/>
</dbReference>
<dbReference type="PROSITE" id="PS50076">
    <property type="entry name" value="DNAJ_2"/>
    <property type="match status" value="1"/>
</dbReference>
<gene>
    <name evidence="3" type="ORF">IQ247_30250</name>
</gene>
<dbReference type="InterPro" id="IPR001646">
    <property type="entry name" value="5peptide_repeat"/>
</dbReference>
<dbReference type="RefSeq" id="WP_193925730.1">
    <property type="nucleotide sequence ID" value="NZ_JADEWL010000217.1"/>
</dbReference>
<evidence type="ECO:0000313" key="4">
    <source>
        <dbReference type="Proteomes" id="UP000620559"/>
    </source>
</evidence>
<dbReference type="Gene3D" id="1.10.287.110">
    <property type="entry name" value="DnaJ domain"/>
    <property type="match status" value="1"/>
</dbReference>
<comment type="caution">
    <text evidence="3">The sequence shown here is derived from an EMBL/GenBank/DDBJ whole genome shotgun (WGS) entry which is preliminary data.</text>
</comment>
<evidence type="ECO:0000256" key="1">
    <source>
        <dbReference type="SAM" id="MobiDB-lite"/>
    </source>
</evidence>
<feature type="domain" description="J" evidence="2">
    <location>
        <begin position="6"/>
        <end position="78"/>
    </location>
</feature>
<name>A0A8J7K8A4_9CYAN</name>
<evidence type="ECO:0000259" key="2">
    <source>
        <dbReference type="PROSITE" id="PS50076"/>
    </source>
</evidence>
<sequence>MRELERYYRILELEPGASLEEVNQAYRDLAFIWHPDRIPQEKQRLQEKARRKLQELNEAREKLRSIKAHLKSKTTTYTASEPSSHSNSYAPYQEKPSPKPTPHRNQPPSQKSDLSGQDFSHANLKGRDLSGRNLSYAKLNGANLSDAFMHKVVLRGADLSDANLFRANLLLADMKEVNLQGADLIGADLSGADLRGADLRGARIRSGDRLLVKLIGANLSGAIMPDGSIHE</sequence>
<reference evidence="3" key="1">
    <citation type="submission" date="2020-10" db="EMBL/GenBank/DDBJ databases">
        <authorList>
            <person name="Castelo-Branco R."/>
            <person name="Eusebio N."/>
            <person name="Adriana R."/>
            <person name="Vieira A."/>
            <person name="Brugerolle De Fraissinette N."/>
            <person name="Rezende De Castro R."/>
            <person name="Schneider M.P."/>
            <person name="Vasconcelos V."/>
            <person name="Leao P.N."/>
        </authorList>
    </citation>
    <scope>NUCLEOTIDE SEQUENCE</scope>
    <source>
        <strain evidence="3">LEGE 06105</strain>
    </source>
</reference>
<accession>A0A8J7K8A4</accession>
<dbReference type="Proteomes" id="UP000620559">
    <property type="component" value="Unassembled WGS sequence"/>
</dbReference>
<dbReference type="SUPFAM" id="SSF46565">
    <property type="entry name" value="Chaperone J-domain"/>
    <property type="match status" value="1"/>
</dbReference>